<evidence type="ECO:0000313" key="2">
    <source>
        <dbReference type="EMBL" id="TWI87197.1"/>
    </source>
</evidence>
<dbReference type="SUPFAM" id="SSF53795">
    <property type="entry name" value="PEP carboxykinase-like"/>
    <property type="match status" value="1"/>
</dbReference>
<dbReference type="RefSeq" id="WP_145343580.1">
    <property type="nucleotide sequence ID" value="NZ_SMLY01000082.1"/>
</dbReference>
<protein>
    <submittedName>
        <fullName evidence="2">HPr serine kinase-like protein</fullName>
    </submittedName>
</protein>
<dbReference type="InterPro" id="IPR011104">
    <property type="entry name" value="Hpr_kin/Pase_C"/>
</dbReference>
<sequence>MKPQTRHANCIVIGTLGILVFGASGSGKSALCDVLVCAAKAKGHFAAWVADDRVELEKNENRLLARAPTTLSGLREVRGFGIVEMKAVPVARIDLGLRLVPVAEIDRIPARPLLEERLLDIALPVLKVCENDLGGATVRLREASALLFPNVPDYI</sequence>
<dbReference type="GO" id="GO:0006109">
    <property type="term" value="P:regulation of carbohydrate metabolic process"/>
    <property type="evidence" value="ECO:0007669"/>
    <property type="project" value="InterPro"/>
</dbReference>
<keyword evidence="2" id="KW-0808">Transferase</keyword>
<dbReference type="InterPro" id="IPR027417">
    <property type="entry name" value="P-loop_NTPase"/>
</dbReference>
<evidence type="ECO:0000313" key="3">
    <source>
        <dbReference type="Proteomes" id="UP000320593"/>
    </source>
</evidence>
<accession>A0A562T0T9</accession>
<dbReference type="Proteomes" id="UP000320593">
    <property type="component" value="Unassembled WGS sequence"/>
</dbReference>
<keyword evidence="2" id="KW-0418">Kinase</keyword>
<dbReference type="GO" id="GO:0000155">
    <property type="term" value="F:phosphorelay sensor kinase activity"/>
    <property type="evidence" value="ECO:0007669"/>
    <property type="project" value="InterPro"/>
</dbReference>
<organism evidence="2 3">
    <name type="scientific">Roseibium hamelinense</name>
    <dbReference type="NCBI Taxonomy" id="150831"/>
    <lineage>
        <taxon>Bacteria</taxon>
        <taxon>Pseudomonadati</taxon>
        <taxon>Pseudomonadota</taxon>
        <taxon>Alphaproteobacteria</taxon>
        <taxon>Hyphomicrobiales</taxon>
        <taxon>Stappiaceae</taxon>
        <taxon>Roseibium</taxon>
    </lineage>
</organism>
<dbReference type="Gene3D" id="3.40.50.300">
    <property type="entry name" value="P-loop containing nucleotide triphosphate hydrolases"/>
    <property type="match status" value="1"/>
</dbReference>
<name>A0A562T0T9_9HYPH</name>
<gene>
    <name evidence="2" type="ORF">JM93_02437</name>
</gene>
<dbReference type="GO" id="GO:0005524">
    <property type="term" value="F:ATP binding"/>
    <property type="evidence" value="ECO:0007669"/>
    <property type="project" value="InterPro"/>
</dbReference>
<evidence type="ECO:0000259" key="1">
    <source>
        <dbReference type="Pfam" id="PF07475"/>
    </source>
</evidence>
<proteinExistence type="predicted"/>
<dbReference type="OrthoDB" id="8326226at2"/>
<comment type="caution">
    <text evidence="2">The sequence shown here is derived from an EMBL/GenBank/DDBJ whole genome shotgun (WGS) entry which is preliminary data.</text>
</comment>
<dbReference type="EMBL" id="VLLF01000005">
    <property type="protein sequence ID" value="TWI87197.1"/>
    <property type="molecule type" value="Genomic_DNA"/>
</dbReference>
<reference evidence="2 3" key="1">
    <citation type="submission" date="2019-07" db="EMBL/GenBank/DDBJ databases">
        <title>Genomic Encyclopedia of Archaeal and Bacterial Type Strains, Phase II (KMG-II): from individual species to whole genera.</title>
        <authorList>
            <person name="Goeker M."/>
        </authorList>
    </citation>
    <scope>NUCLEOTIDE SEQUENCE [LARGE SCALE GENOMIC DNA]</scope>
    <source>
        <strain evidence="2 3">ATCC BAA-252</strain>
    </source>
</reference>
<keyword evidence="3" id="KW-1185">Reference proteome</keyword>
<feature type="domain" description="HPr kinase/phosphorylase C-terminal" evidence="1">
    <location>
        <begin position="4"/>
        <end position="87"/>
    </location>
</feature>
<dbReference type="AlphaFoldDB" id="A0A562T0T9"/>
<dbReference type="Pfam" id="PF07475">
    <property type="entry name" value="Hpr_kinase_C"/>
    <property type="match status" value="1"/>
</dbReference>